<dbReference type="Proteomes" id="UP000799291">
    <property type="component" value="Unassembled WGS sequence"/>
</dbReference>
<organism evidence="2 3">
    <name type="scientific">Lentithecium fluviatile CBS 122367</name>
    <dbReference type="NCBI Taxonomy" id="1168545"/>
    <lineage>
        <taxon>Eukaryota</taxon>
        <taxon>Fungi</taxon>
        <taxon>Dikarya</taxon>
        <taxon>Ascomycota</taxon>
        <taxon>Pezizomycotina</taxon>
        <taxon>Dothideomycetes</taxon>
        <taxon>Pleosporomycetidae</taxon>
        <taxon>Pleosporales</taxon>
        <taxon>Massarineae</taxon>
        <taxon>Lentitheciaceae</taxon>
        <taxon>Lentithecium</taxon>
    </lineage>
</organism>
<feature type="region of interest" description="Disordered" evidence="1">
    <location>
        <begin position="809"/>
        <end position="844"/>
    </location>
</feature>
<proteinExistence type="predicted"/>
<evidence type="ECO:0000256" key="1">
    <source>
        <dbReference type="SAM" id="MobiDB-lite"/>
    </source>
</evidence>
<feature type="compositionally biased region" description="Polar residues" evidence="1">
    <location>
        <begin position="217"/>
        <end position="235"/>
    </location>
</feature>
<feature type="compositionally biased region" description="Polar residues" evidence="1">
    <location>
        <begin position="1"/>
        <end position="13"/>
    </location>
</feature>
<dbReference type="EMBL" id="MU005636">
    <property type="protein sequence ID" value="KAF2676289.1"/>
    <property type="molecule type" value="Genomic_DNA"/>
</dbReference>
<feature type="compositionally biased region" description="Basic and acidic residues" evidence="1">
    <location>
        <begin position="197"/>
        <end position="210"/>
    </location>
</feature>
<evidence type="ECO:0000313" key="3">
    <source>
        <dbReference type="Proteomes" id="UP000799291"/>
    </source>
</evidence>
<feature type="compositionally biased region" description="Polar residues" evidence="1">
    <location>
        <begin position="642"/>
        <end position="654"/>
    </location>
</feature>
<feature type="compositionally biased region" description="Basic and acidic residues" evidence="1">
    <location>
        <begin position="812"/>
        <end position="838"/>
    </location>
</feature>
<feature type="compositionally biased region" description="Polar residues" evidence="1">
    <location>
        <begin position="259"/>
        <end position="277"/>
    </location>
</feature>
<feature type="region of interest" description="Disordered" evidence="1">
    <location>
        <begin position="432"/>
        <end position="572"/>
    </location>
</feature>
<evidence type="ECO:0000313" key="2">
    <source>
        <dbReference type="EMBL" id="KAF2676289.1"/>
    </source>
</evidence>
<feature type="region of interest" description="Disordered" evidence="1">
    <location>
        <begin position="635"/>
        <end position="656"/>
    </location>
</feature>
<dbReference type="AlphaFoldDB" id="A0A6G1IEG1"/>
<gene>
    <name evidence="2" type="ORF">K458DRAFT_437331</name>
</gene>
<reference evidence="2" key="1">
    <citation type="journal article" date="2020" name="Stud. Mycol.">
        <title>101 Dothideomycetes genomes: a test case for predicting lifestyles and emergence of pathogens.</title>
        <authorList>
            <person name="Haridas S."/>
            <person name="Albert R."/>
            <person name="Binder M."/>
            <person name="Bloem J."/>
            <person name="Labutti K."/>
            <person name="Salamov A."/>
            <person name="Andreopoulos B."/>
            <person name="Baker S."/>
            <person name="Barry K."/>
            <person name="Bills G."/>
            <person name="Bluhm B."/>
            <person name="Cannon C."/>
            <person name="Castanera R."/>
            <person name="Culley D."/>
            <person name="Daum C."/>
            <person name="Ezra D."/>
            <person name="Gonzalez J."/>
            <person name="Henrissat B."/>
            <person name="Kuo A."/>
            <person name="Liang C."/>
            <person name="Lipzen A."/>
            <person name="Lutzoni F."/>
            <person name="Magnuson J."/>
            <person name="Mondo S."/>
            <person name="Nolan M."/>
            <person name="Ohm R."/>
            <person name="Pangilinan J."/>
            <person name="Park H.-J."/>
            <person name="Ramirez L."/>
            <person name="Alfaro M."/>
            <person name="Sun H."/>
            <person name="Tritt A."/>
            <person name="Yoshinaga Y."/>
            <person name="Zwiers L.-H."/>
            <person name="Turgeon B."/>
            <person name="Goodwin S."/>
            <person name="Spatafora J."/>
            <person name="Crous P."/>
            <person name="Grigoriev I."/>
        </authorList>
    </citation>
    <scope>NUCLEOTIDE SEQUENCE</scope>
    <source>
        <strain evidence="2">CBS 122367</strain>
    </source>
</reference>
<keyword evidence="3" id="KW-1185">Reference proteome</keyword>
<accession>A0A6G1IEG1</accession>
<name>A0A6G1IEG1_9PLEO</name>
<protein>
    <submittedName>
        <fullName evidence="2">Uncharacterized protein</fullName>
    </submittedName>
</protein>
<feature type="region of interest" description="Disordered" evidence="1">
    <location>
        <begin position="189"/>
        <end position="240"/>
    </location>
</feature>
<feature type="compositionally biased region" description="Low complexity" evidence="1">
    <location>
        <begin position="278"/>
        <end position="298"/>
    </location>
</feature>
<sequence>MHRNPTTTWYPSTNSLSSDSNHNLNEEEWAMQLALEQSRVDQAFQDALECGRREQVRRDAIERTGREQAEQEAIDRIQREQALLDEEAIQQAIERSRTDTGVERTTNLAVQLSQNDQEVQKALLFSESEQQERVLFDSTVEEVARLSLQEYRAEKEWAAQQKAVQEESCRAYEEEQDRRDRLWEQELLGGASNGSDPLRKENDHSYHNMDEGYVSAPSHSGSSTPRSTKHSTYPSMLQVPPTAPQLTWQFPAEEVVPLTPSSSTESGCSRISRSGNPRSGSASSGHSRASTPASSISASGAPILETLLTPQNHLEMRPSSLTDVQTAPLAPSIQEQDTGKDHNEPQSSAPITTVIHIRIPSAQLVPASDGVSENAPTPVPQVIHNEHHHHGNIYHQTINNYTQDGNSAKRMANHQKRDPLQTSAEVNGLYTHGEKFRRAQPAPSTGRSKYGLSFVKGLGNRILRKSEASPSGSSNGYRGDDKMSRSSHIPSIPDVVSHNRISQNEGTSRPYKHPKFWTQELEGPNRELRENPPCSWPSRSASEVPDGSRRSGTRRTGLRDEPPHVPPASSFGSDKAYYTALESVHISSASDAGTSFYSALSAPRTPAPSITIEHRGRLNPDELMERLEREAARNPIFPGSYPMSTAETVPSASPSLRRKPVLTANPIPAPAPGPPLPPKLPLAESLNQSEWPEMPGAFHTCSSPPPALTGPEIPFESALPQSFPIQRPVSLASMTSQASIRVNSPTPQRLRLEMGRQFAYRPLNSNLPLVPGPDQDLRNLSNHAIRDLDRHCGGGRMPLKAPVLPKLPGDYPQKEGRAETIYESEDAKAKRLEKERMKMSRAAL</sequence>
<feature type="region of interest" description="Disordered" evidence="1">
    <location>
        <begin position="257"/>
        <end position="298"/>
    </location>
</feature>
<feature type="region of interest" description="Disordered" evidence="1">
    <location>
        <begin position="1"/>
        <end position="21"/>
    </location>
</feature>